<feature type="transmembrane region" description="Helical" evidence="2">
    <location>
        <begin position="6"/>
        <end position="28"/>
    </location>
</feature>
<dbReference type="AlphaFoldDB" id="A0A238IZ78"/>
<feature type="coiled-coil region" evidence="1">
    <location>
        <begin position="74"/>
        <end position="108"/>
    </location>
</feature>
<sequence length="109" mass="12613">MNGTEFIFATAAILFVAFMAGWFAHWLISRITRVTRSDMDDLDRMAQELHHAEEARDQAVTYMQQREAELSNRMTQTEAELNAAMEGLRNARNEAEELRSYIERNNKAS</sequence>
<keyword evidence="2" id="KW-1133">Transmembrane helix</keyword>
<dbReference type="OrthoDB" id="7870250at2"/>
<dbReference type="RefSeq" id="WP_093973154.1">
    <property type="nucleotide sequence ID" value="NZ_FXXQ01000003.1"/>
</dbReference>
<keyword evidence="4" id="KW-1185">Reference proteome</keyword>
<evidence type="ECO:0008006" key="5">
    <source>
        <dbReference type="Google" id="ProtNLM"/>
    </source>
</evidence>
<protein>
    <recommendedName>
        <fullName evidence="5">Membrane-bound metallopeptidase</fullName>
    </recommendedName>
</protein>
<keyword evidence="1" id="KW-0175">Coiled coil</keyword>
<evidence type="ECO:0000313" key="4">
    <source>
        <dbReference type="Proteomes" id="UP000201838"/>
    </source>
</evidence>
<keyword evidence="2" id="KW-0812">Transmembrane</keyword>
<organism evidence="3 4">
    <name type="scientific">Boseongicola aestuarii</name>
    <dbReference type="NCBI Taxonomy" id="1470561"/>
    <lineage>
        <taxon>Bacteria</taxon>
        <taxon>Pseudomonadati</taxon>
        <taxon>Pseudomonadota</taxon>
        <taxon>Alphaproteobacteria</taxon>
        <taxon>Rhodobacterales</taxon>
        <taxon>Paracoccaceae</taxon>
        <taxon>Boseongicola</taxon>
    </lineage>
</organism>
<dbReference type="Proteomes" id="UP000201838">
    <property type="component" value="Unassembled WGS sequence"/>
</dbReference>
<evidence type="ECO:0000256" key="2">
    <source>
        <dbReference type="SAM" id="Phobius"/>
    </source>
</evidence>
<keyword evidence="2" id="KW-0472">Membrane</keyword>
<dbReference type="EMBL" id="FXXQ01000003">
    <property type="protein sequence ID" value="SMX23165.1"/>
    <property type="molecule type" value="Genomic_DNA"/>
</dbReference>
<accession>A0A238IZ78</accession>
<reference evidence="3 4" key="1">
    <citation type="submission" date="2017-05" db="EMBL/GenBank/DDBJ databases">
        <authorList>
            <person name="Song R."/>
            <person name="Chenine A.L."/>
            <person name="Ruprecht R.M."/>
        </authorList>
    </citation>
    <scope>NUCLEOTIDE SEQUENCE [LARGE SCALE GENOMIC DNA]</scope>
    <source>
        <strain evidence="3 4">CECT 8489</strain>
    </source>
</reference>
<name>A0A238IZ78_9RHOB</name>
<evidence type="ECO:0000313" key="3">
    <source>
        <dbReference type="EMBL" id="SMX23165.1"/>
    </source>
</evidence>
<gene>
    <name evidence="3" type="ORF">BOA8489_01269</name>
</gene>
<evidence type="ECO:0000256" key="1">
    <source>
        <dbReference type="SAM" id="Coils"/>
    </source>
</evidence>
<proteinExistence type="predicted"/>